<feature type="compositionally biased region" description="Basic and acidic residues" evidence="2">
    <location>
        <begin position="30"/>
        <end position="53"/>
    </location>
</feature>
<feature type="region of interest" description="Disordered" evidence="2">
    <location>
        <begin position="1"/>
        <end position="54"/>
    </location>
</feature>
<evidence type="ECO:0000313" key="4">
    <source>
        <dbReference type="Proteomes" id="UP000803844"/>
    </source>
</evidence>
<evidence type="ECO:0000313" key="3">
    <source>
        <dbReference type="EMBL" id="KAF3766446.1"/>
    </source>
</evidence>
<name>A0A9P5CQP6_CRYP1</name>
<proteinExistence type="predicted"/>
<protein>
    <submittedName>
        <fullName evidence="3">Uncharacterized protein</fullName>
    </submittedName>
</protein>
<feature type="compositionally biased region" description="Basic and acidic residues" evidence="2">
    <location>
        <begin position="279"/>
        <end position="293"/>
    </location>
</feature>
<evidence type="ECO:0000256" key="1">
    <source>
        <dbReference type="SAM" id="Coils"/>
    </source>
</evidence>
<feature type="coiled-coil region" evidence="1">
    <location>
        <begin position="136"/>
        <end position="173"/>
    </location>
</feature>
<dbReference type="EMBL" id="MU032347">
    <property type="protein sequence ID" value="KAF3766446.1"/>
    <property type="molecule type" value="Genomic_DNA"/>
</dbReference>
<gene>
    <name evidence="3" type="ORF">M406DRAFT_68786</name>
</gene>
<feature type="region of interest" description="Disordered" evidence="2">
    <location>
        <begin position="178"/>
        <end position="293"/>
    </location>
</feature>
<accession>A0A9P5CQP6</accession>
<keyword evidence="1" id="KW-0175">Coiled coil</keyword>
<evidence type="ECO:0000256" key="2">
    <source>
        <dbReference type="SAM" id="MobiDB-lite"/>
    </source>
</evidence>
<dbReference type="GeneID" id="63842329"/>
<feature type="region of interest" description="Disordered" evidence="2">
    <location>
        <begin position="473"/>
        <end position="517"/>
    </location>
</feature>
<comment type="caution">
    <text evidence="3">The sequence shown here is derived from an EMBL/GenBank/DDBJ whole genome shotgun (WGS) entry which is preliminary data.</text>
</comment>
<dbReference type="RefSeq" id="XP_040777407.1">
    <property type="nucleotide sequence ID" value="XM_040925200.1"/>
</dbReference>
<keyword evidence="4" id="KW-1185">Reference proteome</keyword>
<feature type="coiled-coil region" evidence="1">
    <location>
        <begin position="393"/>
        <end position="420"/>
    </location>
</feature>
<sequence length="517" mass="58500">MNNTTKNNNNKKRSSTAAGGISNPKPAKQPRYDPYGDGKGARRMPRSRDKHQNYEYNRLAATTESLPRNTSELQWAYRVFGPGHSVISKLDQALFDLRDSNLPLAQTRRQEFQETLGLYGAAFYERVGQAYADYRAEIERVNEVEYEERMRAQEEEEKKAKEKERLKMAFETQDIIDLEALDRSPTHNNATQQVETDTGGQTSAANGQASSSIQEPVNIQASFSAQEPSNNVQQSQNIQGPCNSDHNTDKPGTDGHNSPARGEIQKKADDNETMDDGTENGKPDNGESHSDVNKKEQLIPDEYWMSQDEADDVLNETGIRIKKMNKMCKQITLVYNKDLKQLQKDGLDEKVDDIRGYLQSVSDFTGNTQVVMEMIAGEENWVWKRQRFNNKSIMTLIETIRELEKRVSDLLIELKVVAEMVQEWEGRQSSMKTGPAQKEFVEAFLAQVNKFIMVASSKATDFKSFVTMEHDLGQAEAEDKDGIDDGSEHEGDEDPGEGDDDEEEIKEVVEIDVEDEI</sequence>
<feature type="compositionally biased region" description="Acidic residues" evidence="2">
    <location>
        <begin position="476"/>
        <end position="517"/>
    </location>
</feature>
<dbReference type="AlphaFoldDB" id="A0A9P5CQP6"/>
<reference evidence="3" key="1">
    <citation type="journal article" date="2020" name="Phytopathology">
        <title>Genome sequence of the chestnut blight fungus Cryphonectria parasitica EP155: A fundamental resource for an archetypical invasive plant pathogen.</title>
        <authorList>
            <person name="Crouch J.A."/>
            <person name="Dawe A."/>
            <person name="Aerts A."/>
            <person name="Barry K."/>
            <person name="Churchill A.C.L."/>
            <person name="Grimwood J."/>
            <person name="Hillman B."/>
            <person name="Milgroom M.G."/>
            <person name="Pangilinan J."/>
            <person name="Smith M."/>
            <person name="Salamov A."/>
            <person name="Schmutz J."/>
            <person name="Yadav J."/>
            <person name="Grigoriev I.V."/>
            <person name="Nuss D."/>
        </authorList>
    </citation>
    <scope>NUCLEOTIDE SEQUENCE</scope>
    <source>
        <strain evidence="3">EP155</strain>
    </source>
</reference>
<dbReference type="Proteomes" id="UP000803844">
    <property type="component" value="Unassembled WGS sequence"/>
</dbReference>
<organism evidence="3 4">
    <name type="scientific">Cryphonectria parasitica (strain ATCC 38755 / EP155)</name>
    <dbReference type="NCBI Taxonomy" id="660469"/>
    <lineage>
        <taxon>Eukaryota</taxon>
        <taxon>Fungi</taxon>
        <taxon>Dikarya</taxon>
        <taxon>Ascomycota</taxon>
        <taxon>Pezizomycotina</taxon>
        <taxon>Sordariomycetes</taxon>
        <taxon>Sordariomycetidae</taxon>
        <taxon>Diaporthales</taxon>
        <taxon>Cryphonectriaceae</taxon>
        <taxon>Cryphonectria-Endothia species complex</taxon>
        <taxon>Cryphonectria</taxon>
    </lineage>
</organism>
<feature type="compositionally biased region" description="Polar residues" evidence="2">
    <location>
        <begin position="186"/>
        <end position="245"/>
    </location>
</feature>